<dbReference type="AlphaFoldDB" id="A0A504Z450"/>
<keyword evidence="3" id="KW-1185">Reference proteome</keyword>
<feature type="signal peptide" evidence="1">
    <location>
        <begin position="1"/>
        <end position="18"/>
    </location>
</feature>
<evidence type="ECO:0000256" key="1">
    <source>
        <dbReference type="SAM" id="SignalP"/>
    </source>
</evidence>
<protein>
    <recommendedName>
        <fullName evidence="4">EGF-like domain-containing protein</fullName>
    </recommendedName>
</protein>
<keyword evidence="1" id="KW-0732">Signal</keyword>
<accession>A0A504Z450</accession>
<comment type="caution">
    <text evidence="2">The sequence shown here is derived from an EMBL/GenBank/DDBJ whole genome shotgun (WGS) entry which is preliminary data.</text>
</comment>
<evidence type="ECO:0008006" key="4">
    <source>
        <dbReference type="Google" id="ProtNLM"/>
    </source>
</evidence>
<sequence length="448" mass="50200">MSTQVLLLFFSLTVSLQAKSFTRPWDTVPGTISAEEYKNFETNAYKPKQDRSELPESFQRRLEQACSTEQQTSCQSYDCKMNYLSGRLADADAAESTVNVAPYRCECGNDTLQDYVEGNKIHARCVAVKHCDICDPEHTVKCLDLGAGKISCICDPGYMEDANCRRKKDGCAEPHTTASLSGDEACRVTQGNMCIPMFQSLRYSCVCRAPYMEDKRLSFPNCMGNETVCERPLCLGFQPPASETIPGPSIIIDPFSEGFVSGHVSECNQTSCHCPDGWLGEHCSEQRGEVVLGSWSPWSTCNPDCIMPTQRSEYRILDDVHAGTSRTTGIGYRSRFGRCTMDDFDFCVGTYRFWRRCRVTSLCNSWTNSRLSSVVNDAIGKAMAEHDRAHRPDQVEPILTTAAELTWAEQLCLNFVTVAGTVIYSCISIWILEIHHMIMFWTKPLRSG</sequence>
<proteinExistence type="predicted"/>
<organism evidence="2 3">
    <name type="scientific">Fasciola gigantica</name>
    <name type="common">Giant liver fluke</name>
    <dbReference type="NCBI Taxonomy" id="46835"/>
    <lineage>
        <taxon>Eukaryota</taxon>
        <taxon>Metazoa</taxon>
        <taxon>Spiralia</taxon>
        <taxon>Lophotrochozoa</taxon>
        <taxon>Platyhelminthes</taxon>
        <taxon>Trematoda</taxon>
        <taxon>Digenea</taxon>
        <taxon>Plagiorchiida</taxon>
        <taxon>Echinostomata</taxon>
        <taxon>Echinostomatoidea</taxon>
        <taxon>Fasciolidae</taxon>
        <taxon>Fasciola</taxon>
    </lineage>
</organism>
<dbReference type="Proteomes" id="UP000316759">
    <property type="component" value="Unassembled WGS sequence"/>
</dbReference>
<evidence type="ECO:0000313" key="3">
    <source>
        <dbReference type="Proteomes" id="UP000316759"/>
    </source>
</evidence>
<name>A0A504Z450_FASGI</name>
<dbReference type="EMBL" id="SUNJ01000950">
    <property type="protein sequence ID" value="TPP67201.1"/>
    <property type="molecule type" value="Genomic_DNA"/>
</dbReference>
<dbReference type="OrthoDB" id="6219663at2759"/>
<dbReference type="STRING" id="46835.A0A504Z450"/>
<feature type="chain" id="PRO_5021221764" description="EGF-like domain-containing protein" evidence="1">
    <location>
        <begin position="19"/>
        <end position="448"/>
    </location>
</feature>
<reference evidence="2 3" key="1">
    <citation type="submission" date="2019-04" db="EMBL/GenBank/DDBJ databases">
        <title>Annotation for the trematode Fasciola gigantica.</title>
        <authorList>
            <person name="Choi Y.-J."/>
        </authorList>
    </citation>
    <scope>NUCLEOTIDE SEQUENCE [LARGE SCALE GENOMIC DNA]</scope>
    <source>
        <strain evidence="2">Uganda_cow_1</strain>
    </source>
</reference>
<gene>
    <name evidence="2" type="ORF">FGIG_06417</name>
</gene>
<evidence type="ECO:0000313" key="2">
    <source>
        <dbReference type="EMBL" id="TPP67201.1"/>
    </source>
</evidence>